<dbReference type="STRING" id="980561.A1359_04075"/>
<comment type="caution">
    <text evidence="15">The sequence shown here is derived from an EMBL/GenBank/DDBJ whole genome shotgun (WGS) entry which is preliminary data.</text>
</comment>
<dbReference type="EMBL" id="LUUI01000076">
    <property type="protein sequence ID" value="OAI18755.1"/>
    <property type="molecule type" value="Genomic_DNA"/>
</dbReference>
<dbReference type="GO" id="GO:0017038">
    <property type="term" value="P:protein import"/>
    <property type="evidence" value="ECO:0007669"/>
    <property type="project" value="TreeGrafter"/>
</dbReference>
<evidence type="ECO:0000256" key="12">
    <source>
        <dbReference type="RuleBase" id="RU004057"/>
    </source>
</evidence>
<evidence type="ECO:0000256" key="4">
    <source>
        <dbReference type="ARBA" id="ARBA00022448"/>
    </source>
</evidence>
<dbReference type="InterPro" id="IPR050790">
    <property type="entry name" value="ExbB/TolQ_transport"/>
</dbReference>
<evidence type="ECO:0000256" key="2">
    <source>
        <dbReference type="ARBA" id="ARBA00011471"/>
    </source>
</evidence>
<proteinExistence type="inferred from homology"/>
<dbReference type="GO" id="GO:0005886">
    <property type="term" value="C:plasma membrane"/>
    <property type="evidence" value="ECO:0007669"/>
    <property type="project" value="UniProtKB-SubCell"/>
</dbReference>
<evidence type="ECO:0000259" key="14">
    <source>
        <dbReference type="Pfam" id="PF01618"/>
    </source>
</evidence>
<feature type="domain" description="MotA/TolQ/ExbB proton channel" evidence="14">
    <location>
        <begin position="92"/>
        <end position="209"/>
    </location>
</feature>
<feature type="transmembrane region" description="Helical" evidence="13">
    <location>
        <begin position="126"/>
        <end position="150"/>
    </location>
</feature>
<dbReference type="Pfam" id="PF01618">
    <property type="entry name" value="MotA_ExbB"/>
    <property type="match status" value="1"/>
</dbReference>
<keyword evidence="16" id="KW-1185">Reference proteome</keyword>
<gene>
    <name evidence="15" type="ORF">A1359_04075</name>
</gene>
<comment type="subunit">
    <text evidence="2">The accessory proteins ExbB and ExbD seem to form a complex with TonB.</text>
</comment>
<feature type="transmembrane region" description="Helical" evidence="13">
    <location>
        <begin position="20"/>
        <end position="41"/>
    </location>
</feature>
<reference evidence="15 16" key="1">
    <citation type="submission" date="2016-03" db="EMBL/GenBank/DDBJ databases">
        <authorList>
            <person name="Ploux O."/>
        </authorList>
    </citation>
    <scope>NUCLEOTIDE SEQUENCE [LARGE SCALE GENOMIC DNA]</scope>
    <source>
        <strain evidence="15 16">R-45370</strain>
    </source>
</reference>
<dbReference type="Proteomes" id="UP000078476">
    <property type="component" value="Unassembled WGS sequence"/>
</dbReference>
<dbReference type="AlphaFoldDB" id="A0A177NLG4"/>
<evidence type="ECO:0000256" key="5">
    <source>
        <dbReference type="ARBA" id="ARBA00022475"/>
    </source>
</evidence>
<evidence type="ECO:0000256" key="7">
    <source>
        <dbReference type="ARBA" id="ARBA00022692"/>
    </source>
</evidence>
<keyword evidence="8 12" id="KW-0653">Protein transport</keyword>
<sequence length="247" mass="26962">MTFNQNISHFLSQSDGVGQALFTLLLVMSISSWYFIVIKAWQGMSNRRQTRRFLDQFWNAASLDEVAQQLHQHRDDEPFSHLTYHAINATRHHALHGVQRLQETGSAGEFLTRAIRRVIDEETAKLEWGLTALASIASTSPFVGLFGTVWGVYHALLGIGQSGQGSLEQIAGPVGEALIMTGLGLAVAIPAVLAYNDCVRSNRLLLAQLDAFAHDLFAFLTTGSAIIASQVDATASQKLTLINTGVK</sequence>
<keyword evidence="5" id="KW-1003">Cell membrane</keyword>
<comment type="subcellular location">
    <subcellularLocation>
        <location evidence="1">Cell inner membrane</location>
        <topology evidence="1">Multi-pass membrane protein</topology>
    </subcellularLocation>
    <subcellularLocation>
        <location evidence="12">Membrane</location>
        <topology evidence="12">Multi-pass membrane protein</topology>
    </subcellularLocation>
</comment>
<feature type="transmembrane region" description="Helical" evidence="13">
    <location>
        <begin position="170"/>
        <end position="195"/>
    </location>
</feature>
<dbReference type="PANTHER" id="PTHR30625:SF14">
    <property type="entry name" value="BIOPOLYMER TRANSPORT PROTEIN EXBB"/>
    <property type="match status" value="1"/>
</dbReference>
<dbReference type="RefSeq" id="WP_066978744.1">
    <property type="nucleotide sequence ID" value="NZ_LUUI01000076.1"/>
</dbReference>
<evidence type="ECO:0000313" key="16">
    <source>
        <dbReference type="Proteomes" id="UP000078476"/>
    </source>
</evidence>
<dbReference type="PANTHER" id="PTHR30625">
    <property type="entry name" value="PROTEIN TOLQ"/>
    <property type="match status" value="1"/>
</dbReference>
<evidence type="ECO:0000313" key="15">
    <source>
        <dbReference type="EMBL" id="OAI18755.1"/>
    </source>
</evidence>
<name>A0A177NLG4_9GAMM</name>
<organism evidence="15 16">
    <name type="scientific">Methylomonas lenta</name>
    <dbReference type="NCBI Taxonomy" id="980561"/>
    <lineage>
        <taxon>Bacteria</taxon>
        <taxon>Pseudomonadati</taxon>
        <taxon>Pseudomonadota</taxon>
        <taxon>Gammaproteobacteria</taxon>
        <taxon>Methylococcales</taxon>
        <taxon>Methylococcaceae</taxon>
        <taxon>Methylomonas</taxon>
    </lineage>
</organism>
<keyword evidence="7 13" id="KW-0812">Transmembrane</keyword>
<evidence type="ECO:0000256" key="13">
    <source>
        <dbReference type="SAM" id="Phobius"/>
    </source>
</evidence>
<keyword evidence="6" id="KW-0997">Cell inner membrane</keyword>
<evidence type="ECO:0000256" key="10">
    <source>
        <dbReference type="ARBA" id="ARBA00023136"/>
    </source>
</evidence>
<protein>
    <recommendedName>
        <fullName evidence="3">Biopolymer transport protein ExbB</fullName>
    </recommendedName>
</protein>
<evidence type="ECO:0000256" key="3">
    <source>
        <dbReference type="ARBA" id="ARBA00022093"/>
    </source>
</evidence>
<keyword evidence="9 13" id="KW-1133">Transmembrane helix</keyword>
<evidence type="ECO:0000256" key="9">
    <source>
        <dbReference type="ARBA" id="ARBA00022989"/>
    </source>
</evidence>
<dbReference type="InterPro" id="IPR002898">
    <property type="entry name" value="MotA_ExbB_proton_chnl"/>
</dbReference>
<comment type="function">
    <text evidence="11">Involved in the TonB-dependent energy-dependent transport of various receptor-bound substrates. Protects ExbD from proteolytic degradation and functionally stabilizes TonB.</text>
</comment>
<evidence type="ECO:0000256" key="6">
    <source>
        <dbReference type="ARBA" id="ARBA00022519"/>
    </source>
</evidence>
<keyword evidence="4 12" id="KW-0813">Transport</keyword>
<evidence type="ECO:0000256" key="1">
    <source>
        <dbReference type="ARBA" id="ARBA00004429"/>
    </source>
</evidence>
<dbReference type="OrthoDB" id="9805133at2"/>
<accession>A0A177NLG4</accession>
<keyword evidence="10 13" id="KW-0472">Membrane</keyword>
<comment type="similarity">
    <text evidence="12">Belongs to the exbB/tolQ family.</text>
</comment>
<evidence type="ECO:0000256" key="11">
    <source>
        <dbReference type="ARBA" id="ARBA00024816"/>
    </source>
</evidence>
<evidence type="ECO:0000256" key="8">
    <source>
        <dbReference type="ARBA" id="ARBA00022927"/>
    </source>
</evidence>